<comment type="caution">
    <text evidence="1">The sequence shown here is derived from an EMBL/GenBank/DDBJ whole genome shotgun (WGS) entry which is preliminary data.</text>
</comment>
<dbReference type="EMBL" id="BARS01036622">
    <property type="protein sequence ID" value="GAG17054.1"/>
    <property type="molecule type" value="Genomic_DNA"/>
</dbReference>
<feature type="non-terminal residue" evidence="1">
    <location>
        <position position="61"/>
    </location>
</feature>
<accession>X0VFM7</accession>
<proteinExistence type="predicted"/>
<reference evidence="1" key="1">
    <citation type="journal article" date="2014" name="Front. Microbiol.">
        <title>High frequency of phylogenetically diverse reductive dehalogenase-homologous genes in deep subseafloor sedimentary metagenomes.</title>
        <authorList>
            <person name="Kawai M."/>
            <person name="Futagami T."/>
            <person name="Toyoda A."/>
            <person name="Takaki Y."/>
            <person name="Nishi S."/>
            <person name="Hori S."/>
            <person name="Arai W."/>
            <person name="Tsubouchi T."/>
            <person name="Morono Y."/>
            <person name="Uchiyama I."/>
            <person name="Ito T."/>
            <person name="Fujiyama A."/>
            <person name="Inagaki F."/>
            <person name="Takami H."/>
        </authorList>
    </citation>
    <scope>NUCLEOTIDE SEQUENCE</scope>
    <source>
        <strain evidence="1">Expedition CK06-06</strain>
    </source>
</reference>
<gene>
    <name evidence="1" type="ORF">S01H1_56263</name>
</gene>
<name>X0VFM7_9ZZZZ</name>
<evidence type="ECO:0000313" key="1">
    <source>
        <dbReference type="EMBL" id="GAG17054.1"/>
    </source>
</evidence>
<sequence length="61" mass="7071">MKNLDIFQACFDNICKNYNLPASLHVSESIQDLSRHDLFHVFIDLHTGSHILFAEKEVLKN</sequence>
<dbReference type="AlphaFoldDB" id="X0VFM7"/>
<organism evidence="1">
    <name type="scientific">marine sediment metagenome</name>
    <dbReference type="NCBI Taxonomy" id="412755"/>
    <lineage>
        <taxon>unclassified sequences</taxon>
        <taxon>metagenomes</taxon>
        <taxon>ecological metagenomes</taxon>
    </lineage>
</organism>
<protein>
    <submittedName>
        <fullName evidence="1">Uncharacterized protein</fullName>
    </submittedName>
</protein>